<keyword evidence="1" id="KW-1133">Transmembrane helix</keyword>
<comment type="caution">
    <text evidence="2">The sequence shown here is derived from an EMBL/GenBank/DDBJ whole genome shotgun (WGS) entry which is preliminary data.</text>
</comment>
<organism evidence="2 3">
    <name type="scientific">Chromatium okenii</name>
    <dbReference type="NCBI Taxonomy" id="61644"/>
    <lineage>
        <taxon>Bacteria</taxon>
        <taxon>Pseudomonadati</taxon>
        <taxon>Pseudomonadota</taxon>
        <taxon>Gammaproteobacteria</taxon>
        <taxon>Chromatiales</taxon>
        <taxon>Chromatiaceae</taxon>
        <taxon>Chromatium</taxon>
    </lineage>
</organism>
<evidence type="ECO:0000313" key="3">
    <source>
        <dbReference type="Proteomes" id="UP000239936"/>
    </source>
</evidence>
<keyword evidence="1" id="KW-0812">Transmembrane</keyword>
<gene>
    <name evidence="2" type="ORF">CXB77_17015</name>
</gene>
<feature type="transmembrane region" description="Helical" evidence="1">
    <location>
        <begin position="9"/>
        <end position="29"/>
    </location>
</feature>
<evidence type="ECO:0000313" key="2">
    <source>
        <dbReference type="EMBL" id="PQJ95738.1"/>
    </source>
</evidence>
<keyword evidence="1" id="KW-0472">Membrane</keyword>
<accession>A0A2S7XQK3</accession>
<feature type="non-terminal residue" evidence="2">
    <location>
        <position position="80"/>
    </location>
</feature>
<dbReference type="EMBL" id="PPGH01000037">
    <property type="protein sequence ID" value="PQJ95738.1"/>
    <property type="molecule type" value="Genomic_DNA"/>
</dbReference>
<protein>
    <submittedName>
        <fullName evidence="2">Uncharacterized protein</fullName>
    </submittedName>
</protein>
<keyword evidence="3" id="KW-1185">Reference proteome</keyword>
<dbReference type="AlphaFoldDB" id="A0A2S7XQK3"/>
<dbReference type="RefSeq" id="WP_146108857.1">
    <property type="nucleotide sequence ID" value="NZ_PPGH01000037.1"/>
</dbReference>
<name>A0A2S7XQK3_9GAMM</name>
<sequence>MKIRITSKLLIILILTALVPLLIIGWVGYRSTLNISQIASQANREVAELAMSDSSAALSAELKTRLQALTERHAGDVNEI</sequence>
<dbReference type="Proteomes" id="UP000239936">
    <property type="component" value="Unassembled WGS sequence"/>
</dbReference>
<proteinExistence type="predicted"/>
<reference evidence="2 3" key="1">
    <citation type="submission" date="2018-01" db="EMBL/GenBank/DDBJ databases">
        <title>The complete genome sequence of Chromatium okenii LaCa, a purple sulfur bacterium with a turbulent life.</title>
        <authorList>
            <person name="Luedin S.M."/>
            <person name="Liechti N."/>
            <person name="Storelli N."/>
            <person name="Danza F."/>
            <person name="Wittwer M."/>
            <person name="Pothier J.F."/>
            <person name="Tonolla M.A."/>
        </authorList>
    </citation>
    <scope>NUCLEOTIDE SEQUENCE [LARGE SCALE GENOMIC DNA]</scope>
    <source>
        <strain evidence="2 3">LaCa</strain>
    </source>
</reference>
<evidence type="ECO:0000256" key="1">
    <source>
        <dbReference type="SAM" id="Phobius"/>
    </source>
</evidence>